<evidence type="ECO:0000256" key="5">
    <source>
        <dbReference type="ARBA" id="ARBA00023136"/>
    </source>
</evidence>
<dbReference type="InterPro" id="IPR022301">
    <property type="entry name" value="Integral_membrane_YjbE"/>
</dbReference>
<dbReference type="Pfam" id="PF03741">
    <property type="entry name" value="TerC"/>
    <property type="match status" value="1"/>
</dbReference>
<evidence type="ECO:0000256" key="4">
    <source>
        <dbReference type="ARBA" id="ARBA00022989"/>
    </source>
</evidence>
<comment type="similarity">
    <text evidence="2">Belongs to the TerC family.</text>
</comment>
<organism evidence="7 8">
    <name type="scientific">Thermoflavimicrobium daqui</name>
    <dbReference type="NCBI Taxonomy" id="2137476"/>
    <lineage>
        <taxon>Bacteria</taxon>
        <taxon>Bacillati</taxon>
        <taxon>Bacillota</taxon>
        <taxon>Bacilli</taxon>
        <taxon>Bacillales</taxon>
        <taxon>Thermoactinomycetaceae</taxon>
        <taxon>Thermoflavimicrobium</taxon>
    </lineage>
</organism>
<feature type="transmembrane region" description="Helical" evidence="6">
    <location>
        <begin position="162"/>
        <end position="182"/>
    </location>
</feature>
<keyword evidence="5 6" id="KW-0472">Membrane</keyword>
<evidence type="ECO:0000313" key="7">
    <source>
        <dbReference type="EMBL" id="RAL24534.1"/>
    </source>
</evidence>
<reference evidence="7 8" key="2">
    <citation type="submission" date="2018-06" db="EMBL/GenBank/DDBJ databases">
        <authorList>
            <person name="Zhirakovskaya E."/>
        </authorList>
    </citation>
    <scope>NUCLEOTIDE SEQUENCE [LARGE SCALE GENOMIC DNA]</scope>
    <source>
        <strain evidence="7 8">FBKL4.011</strain>
    </source>
</reference>
<dbReference type="OrthoDB" id="5295733at2"/>
<feature type="transmembrane region" description="Helical" evidence="6">
    <location>
        <begin position="194"/>
        <end position="216"/>
    </location>
</feature>
<sequence>MEYLSLDFLSALLSIIVIDLVLAGDNAIVIGLAARNLPQDKQKQVILWGTVGALVMRIVCTLVVVWLLKVPGLLLVGGLVLLWISCKLLIDDKDHEHVTAKESMGAAIRTIIIADTAMGLDNVLAIAGAAHGDYVLVILGLLISVPIIIWGSTLFLKLMDRFPWIIYIGAGILAWTAAKMIVDDNIVKVFFDQNIWLKYITIVGIIVVVLLIGRLLKNRKMKSNQV</sequence>
<feature type="transmembrane region" description="Helical" evidence="6">
    <location>
        <begin position="73"/>
        <end position="90"/>
    </location>
</feature>
<evidence type="ECO:0000256" key="3">
    <source>
        <dbReference type="ARBA" id="ARBA00022692"/>
    </source>
</evidence>
<accession>A0A364K576</accession>
<name>A0A364K576_9BACL</name>
<gene>
    <name evidence="7" type="ORF">DL897_09500</name>
</gene>
<evidence type="ECO:0008006" key="9">
    <source>
        <dbReference type="Google" id="ProtNLM"/>
    </source>
</evidence>
<dbReference type="InterPro" id="IPR005496">
    <property type="entry name" value="Integral_membrane_TerC"/>
</dbReference>
<feature type="transmembrane region" description="Helical" evidence="6">
    <location>
        <begin position="45"/>
        <end position="67"/>
    </location>
</feature>
<dbReference type="EMBL" id="QJKK01000004">
    <property type="protein sequence ID" value="RAL24534.1"/>
    <property type="molecule type" value="Genomic_DNA"/>
</dbReference>
<feature type="transmembrane region" description="Helical" evidence="6">
    <location>
        <begin position="12"/>
        <end position="33"/>
    </location>
</feature>
<proteinExistence type="inferred from homology"/>
<dbReference type="PANTHER" id="PTHR30238:SF4">
    <property type="entry name" value="SLL1022 PROTEIN"/>
    <property type="match status" value="1"/>
</dbReference>
<dbReference type="NCBIfam" id="TIGR03717">
    <property type="entry name" value="R_switched_YjbE"/>
    <property type="match status" value="1"/>
</dbReference>
<keyword evidence="4 6" id="KW-1133">Transmembrane helix</keyword>
<comment type="caution">
    <text evidence="7">The sequence shown here is derived from an EMBL/GenBank/DDBJ whole genome shotgun (WGS) entry which is preliminary data.</text>
</comment>
<evidence type="ECO:0000256" key="2">
    <source>
        <dbReference type="ARBA" id="ARBA00007511"/>
    </source>
</evidence>
<dbReference type="GO" id="GO:0016020">
    <property type="term" value="C:membrane"/>
    <property type="evidence" value="ECO:0007669"/>
    <property type="project" value="UniProtKB-SubCell"/>
</dbReference>
<evidence type="ECO:0000256" key="1">
    <source>
        <dbReference type="ARBA" id="ARBA00004141"/>
    </source>
</evidence>
<evidence type="ECO:0000313" key="8">
    <source>
        <dbReference type="Proteomes" id="UP000251213"/>
    </source>
</evidence>
<reference evidence="7 8" key="1">
    <citation type="submission" date="2018-06" db="EMBL/GenBank/DDBJ databases">
        <title>Thermoflavimicrobium daqus sp. nov., a thermophilic microbe isolated from Moutai-flavour Daqu.</title>
        <authorList>
            <person name="Wang X."/>
            <person name="Zhou H."/>
        </authorList>
    </citation>
    <scope>NUCLEOTIDE SEQUENCE [LARGE SCALE GENOMIC DNA]</scope>
    <source>
        <strain evidence="7 8">FBKL4.011</strain>
    </source>
</reference>
<dbReference type="RefSeq" id="WP_113658905.1">
    <property type="nucleotide sequence ID" value="NZ_KZ845666.1"/>
</dbReference>
<feature type="transmembrane region" description="Helical" evidence="6">
    <location>
        <begin position="111"/>
        <end position="130"/>
    </location>
</feature>
<keyword evidence="3 6" id="KW-0812">Transmembrane</keyword>
<keyword evidence="8" id="KW-1185">Reference proteome</keyword>
<protein>
    <recommendedName>
        <fullName evidence="9">TerC family protein</fullName>
    </recommendedName>
</protein>
<dbReference type="Proteomes" id="UP000251213">
    <property type="component" value="Unassembled WGS sequence"/>
</dbReference>
<dbReference type="AlphaFoldDB" id="A0A364K576"/>
<evidence type="ECO:0000256" key="6">
    <source>
        <dbReference type="SAM" id="Phobius"/>
    </source>
</evidence>
<comment type="subcellular location">
    <subcellularLocation>
        <location evidence="1">Membrane</location>
        <topology evidence="1">Multi-pass membrane protein</topology>
    </subcellularLocation>
</comment>
<feature type="transmembrane region" description="Helical" evidence="6">
    <location>
        <begin position="136"/>
        <end position="155"/>
    </location>
</feature>
<dbReference type="PANTHER" id="PTHR30238">
    <property type="entry name" value="MEMBRANE BOUND PREDICTED REDOX MODULATOR"/>
    <property type="match status" value="1"/>
</dbReference>